<feature type="signal peptide" evidence="1">
    <location>
        <begin position="1"/>
        <end position="18"/>
    </location>
</feature>
<dbReference type="EMBL" id="SWCI01000005">
    <property type="protein sequence ID" value="TKB48904.1"/>
    <property type="molecule type" value="Genomic_DNA"/>
</dbReference>
<organism evidence="2 3">
    <name type="scientific">Ferrimonas sediminicola</name>
    <dbReference type="NCBI Taxonomy" id="2569538"/>
    <lineage>
        <taxon>Bacteria</taxon>
        <taxon>Pseudomonadati</taxon>
        <taxon>Pseudomonadota</taxon>
        <taxon>Gammaproteobacteria</taxon>
        <taxon>Alteromonadales</taxon>
        <taxon>Ferrimonadaceae</taxon>
        <taxon>Ferrimonas</taxon>
    </lineage>
</organism>
<dbReference type="Proteomes" id="UP000305674">
    <property type="component" value="Unassembled WGS sequence"/>
</dbReference>
<name>A0A4V5NV38_9GAMM</name>
<feature type="chain" id="PRO_5020811572" evidence="1">
    <location>
        <begin position="19"/>
        <end position="134"/>
    </location>
</feature>
<accession>A0A4V5NV38</accession>
<dbReference type="Pfam" id="PF09829">
    <property type="entry name" value="DUF2057"/>
    <property type="match status" value="1"/>
</dbReference>
<dbReference type="InterPro" id="IPR018635">
    <property type="entry name" value="UPF0319"/>
</dbReference>
<dbReference type="RefSeq" id="WP_136853097.1">
    <property type="nucleotide sequence ID" value="NZ_SWCI01000005.1"/>
</dbReference>
<gene>
    <name evidence="2" type="ORF">FCL40_09690</name>
</gene>
<dbReference type="AlphaFoldDB" id="A0A4V5NV38"/>
<keyword evidence="3" id="KW-1185">Reference proteome</keyword>
<evidence type="ECO:0000313" key="2">
    <source>
        <dbReference type="EMBL" id="TKB48904.1"/>
    </source>
</evidence>
<dbReference type="OrthoDB" id="6400225at2"/>
<sequence>MRTLIATVAMAMASMATANTLTLPTGFYALEVNGAPAQQQGRSLALGEGKQVVTLRYINPYISHPESNDFYSSKPQYLVFDAGQGEHGLMLVLDDRRQYDPYKADLKFHLEADGQAVAMERYSGHSAIAAALAD</sequence>
<proteinExistence type="predicted"/>
<reference evidence="2 3" key="1">
    <citation type="submission" date="2019-04" db="EMBL/GenBank/DDBJ databases">
        <authorList>
            <person name="Hwang J.C."/>
        </authorList>
    </citation>
    <scope>NUCLEOTIDE SEQUENCE [LARGE SCALE GENOMIC DNA]</scope>
    <source>
        <strain evidence="2 3">IMCC35001</strain>
    </source>
</reference>
<keyword evidence="1" id="KW-0732">Signal</keyword>
<evidence type="ECO:0000313" key="3">
    <source>
        <dbReference type="Proteomes" id="UP000305674"/>
    </source>
</evidence>
<protein>
    <submittedName>
        <fullName evidence="2">DUF2057 domain-containing protein</fullName>
    </submittedName>
</protein>
<comment type="caution">
    <text evidence="2">The sequence shown here is derived from an EMBL/GenBank/DDBJ whole genome shotgun (WGS) entry which is preliminary data.</text>
</comment>
<evidence type="ECO:0000256" key="1">
    <source>
        <dbReference type="SAM" id="SignalP"/>
    </source>
</evidence>